<evidence type="ECO:0000256" key="1">
    <source>
        <dbReference type="SAM" id="MobiDB-lite"/>
    </source>
</evidence>
<keyword evidence="3" id="KW-1185">Reference proteome</keyword>
<accession>K5XJM7</accession>
<sequence>MTKKAAHLTWKRTKKRTRACDNSLPPVRGTSQSAIDQESMSPDPDVPNLLRRLGMGREQMIVEVLPPSPEMDLIRSQSTTPKRSLSPSSRPTLMERLTSPERFEEETHSSIPEIPEAKRRKTDSSSISTHPLRTQKDESLKEEQRKEEKGKRKETEQSKTGYPHWRGGVRGPAMNILSKDIPTVKRWVESAAGAPRRFPSTEWGNIIKGHAVNLHHVLAGLHISRPVPKSSACVGGLEIDVSVQQPAKRIETGLEWQAAWAVTVDATAFVFPHRRSELLEYGSFIIQKFASKAISAHPRIILFDESIRGAIGGGESSSLLDAVTGRNVLREK</sequence>
<dbReference type="AlphaFoldDB" id="K5XJM7"/>
<dbReference type="Proteomes" id="UP000008493">
    <property type="component" value="Unassembled WGS sequence"/>
</dbReference>
<name>K5XJM7_AGABU</name>
<proteinExistence type="predicted"/>
<feature type="region of interest" description="Disordered" evidence="1">
    <location>
        <begin position="66"/>
        <end position="174"/>
    </location>
</feature>
<dbReference type="GeneID" id="18826077"/>
<feature type="compositionally biased region" description="Basic and acidic residues" evidence="1">
    <location>
        <begin position="98"/>
        <end position="108"/>
    </location>
</feature>
<dbReference type="RefSeq" id="XP_007325558.1">
    <property type="nucleotide sequence ID" value="XM_007325496.1"/>
</dbReference>
<protein>
    <submittedName>
        <fullName evidence="2">Uncharacterized protein</fullName>
    </submittedName>
</protein>
<feature type="compositionally biased region" description="Polar residues" evidence="1">
    <location>
        <begin position="29"/>
        <end position="40"/>
    </location>
</feature>
<dbReference type="eggNOG" id="ENOG502SVVZ">
    <property type="taxonomic scope" value="Eukaryota"/>
</dbReference>
<dbReference type="InParanoid" id="K5XJM7"/>
<dbReference type="EMBL" id="JH971385">
    <property type="protein sequence ID" value="EKM83708.1"/>
    <property type="molecule type" value="Genomic_DNA"/>
</dbReference>
<evidence type="ECO:0000313" key="2">
    <source>
        <dbReference type="EMBL" id="EKM83708.1"/>
    </source>
</evidence>
<feature type="region of interest" description="Disordered" evidence="1">
    <location>
        <begin position="1"/>
        <end position="50"/>
    </location>
</feature>
<dbReference type="STRING" id="597362.K5XJM7"/>
<organism evidence="2 3">
    <name type="scientific">Agaricus bisporus var. burnettii (strain JB137-S8 / ATCC MYA-4627 / FGSC 10392)</name>
    <name type="common">White button mushroom</name>
    <dbReference type="NCBI Taxonomy" id="597362"/>
    <lineage>
        <taxon>Eukaryota</taxon>
        <taxon>Fungi</taxon>
        <taxon>Dikarya</taxon>
        <taxon>Basidiomycota</taxon>
        <taxon>Agaricomycotina</taxon>
        <taxon>Agaricomycetes</taxon>
        <taxon>Agaricomycetidae</taxon>
        <taxon>Agaricales</taxon>
        <taxon>Agaricineae</taxon>
        <taxon>Agaricaceae</taxon>
        <taxon>Agaricus</taxon>
    </lineage>
</organism>
<feature type="compositionally biased region" description="Basic residues" evidence="1">
    <location>
        <begin position="1"/>
        <end position="17"/>
    </location>
</feature>
<reference evidence="3" key="1">
    <citation type="journal article" date="2012" name="Proc. Natl. Acad. Sci. U.S.A.">
        <title>Genome sequence of the button mushroom Agaricus bisporus reveals mechanisms governing adaptation to a humic-rich ecological niche.</title>
        <authorList>
            <person name="Morin E."/>
            <person name="Kohler A."/>
            <person name="Baker A.R."/>
            <person name="Foulongne-Oriol M."/>
            <person name="Lombard V."/>
            <person name="Nagy L.G."/>
            <person name="Ohm R.A."/>
            <person name="Patyshakuliyeva A."/>
            <person name="Brun A."/>
            <person name="Aerts A.L."/>
            <person name="Bailey A.M."/>
            <person name="Billette C."/>
            <person name="Coutinho P.M."/>
            <person name="Deakin G."/>
            <person name="Doddapaneni H."/>
            <person name="Floudas D."/>
            <person name="Grimwood J."/>
            <person name="Hilden K."/>
            <person name="Kuees U."/>
            <person name="LaButti K.M."/>
            <person name="Lapidus A."/>
            <person name="Lindquist E.A."/>
            <person name="Lucas S.M."/>
            <person name="Murat C."/>
            <person name="Riley R.W."/>
            <person name="Salamov A.A."/>
            <person name="Schmutz J."/>
            <person name="Subramanian V."/>
            <person name="Woesten H.A.B."/>
            <person name="Xu J."/>
            <person name="Eastwood D.C."/>
            <person name="Foster G.D."/>
            <person name="Sonnenberg A.S."/>
            <person name="Cullen D."/>
            <person name="de Vries R.P."/>
            <person name="Lundell T."/>
            <person name="Hibbett D.S."/>
            <person name="Henrissat B."/>
            <person name="Burton K.S."/>
            <person name="Kerrigan R.W."/>
            <person name="Challen M.P."/>
            <person name="Grigoriev I.V."/>
            <person name="Martin F."/>
        </authorList>
    </citation>
    <scope>NUCLEOTIDE SEQUENCE [LARGE SCALE GENOMIC DNA]</scope>
    <source>
        <strain evidence="3">JB137-S8 / ATCC MYA-4627 / FGSC 10392</strain>
    </source>
</reference>
<gene>
    <name evidence="2" type="ORF">AGABI1DRAFT_124036</name>
</gene>
<feature type="compositionally biased region" description="Polar residues" evidence="1">
    <location>
        <begin position="75"/>
        <end position="91"/>
    </location>
</feature>
<dbReference type="OrthoDB" id="2355984at2759"/>
<dbReference type="KEGG" id="abp:AGABI1DRAFT124036"/>
<dbReference type="HOGENOM" id="CLU_836684_0_0_1"/>
<feature type="compositionally biased region" description="Basic and acidic residues" evidence="1">
    <location>
        <begin position="134"/>
        <end position="157"/>
    </location>
</feature>
<evidence type="ECO:0000313" key="3">
    <source>
        <dbReference type="Proteomes" id="UP000008493"/>
    </source>
</evidence>